<dbReference type="Gene3D" id="2.80.10.50">
    <property type="match status" value="1"/>
</dbReference>
<dbReference type="Proteomes" id="UP000054270">
    <property type="component" value="Unassembled WGS sequence"/>
</dbReference>
<name>A0A0D2PFU7_HYPSF</name>
<dbReference type="OrthoDB" id="3439489at2759"/>
<proteinExistence type="predicted"/>
<evidence type="ECO:0000313" key="2">
    <source>
        <dbReference type="Proteomes" id="UP000054270"/>
    </source>
</evidence>
<dbReference type="AlphaFoldDB" id="A0A0D2PFU7"/>
<organism evidence="1 2">
    <name type="scientific">Hypholoma sublateritium (strain FD-334 SS-4)</name>
    <dbReference type="NCBI Taxonomy" id="945553"/>
    <lineage>
        <taxon>Eukaryota</taxon>
        <taxon>Fungi</taxon>
        <taxon>Dikarya</taxon>
        <taxon>Basidiomycota</taxon>
        <taxon>Agaricomycotina</taxon>
        <taxon>Agaricomycetes</taxon>
        <taxon>Agaricomycetidae</taxon>
        <taxon>Agaricales</taxon>
        <taxon>Agaricineae</taxon>
        <taxon>Strophariaceae</taxon>
        <taxon>Hypholoma</taxon>
    </lineage>
</organism>
<accession>A0A0D2PFU7</accession>
<dbReference type="OMA" id="AMLMEND"/>
<dbReference type="GO" id="GO:0004867">
    <property type="term" value="F:serine-type endopeptidase inhibitor activity"/>
    <property type="evidence" value="ECO:0007669"/>
    <property type="project" value="InterPro"/>
</dbReference>
<gene>
    <name evidence="1" type="ORF">HYPSUDRAFT_190357</name>
</gene>
<dbReference type="Pfam" id="PF16850">
    <property type="entry name" value="Inhibitor_I66"/>
    <property type="match status" value="1"/>
</dbReference>
<reference evidence="2" key="1">
    <citation type="submission" date="2014-04" db="EMBL/GenBank/DDBJ databases">
        <title>Evolutionary Origins and Diversification of the Mycorrhizal Mutualists.</title>
        <authorList>
            <consortium name="DOE Joint Genome Institute"/>
            <consortium name="Mycorrhizal Genomics Consortium"/>
            <person name="Kohler A."/>
            <person name="Kuo A."/>
            <person name="Nagy L.G."/>
            <person name="Floudas D."/>
            <person name="Copeland A."/>
            <person name="Barry K.W."/>
            <person name="Cichocki N."/>
            <person name="Veneault-Fourrey C."/>
            <person name="LaButti K."/>
            <person name="Lindquist E.A."/>
            <person name="Lipzen A."/>
            <person name="Lundell T."/>
            <person name="Morin E."/>
            <person name="Murat C."/>
            <person name="Riley R."/>
            <person name="Ohm R."/>
            <person name="Sun H."/>
            <person name="Tunlid A."/>
            <person name="Henrissat B."/>
            <person name="Grigoriev I.V."/>
            <person name="Hibbett D.S."/>
            <person name="Martin F."/>
        </authorList>
    </citation>
    <scope>NUCLEOTIDE SEQUENCE [LARGE SCALE GENOMIC DNA]</scope>
    <source>
        <strain evidence="2">FD-334 SS-4</strain>
    </source>
</reference>
<dbReference type="STRING" id="945553.A0A0D2PFU7"/>
<evidence type="ECO:0000313" key="1">
    <source>
        <dbReference type="EMBL" id="KJA18990.1"/>
    </source>
</evidence>
<keyword evidence="2" id="KW-1185">Reference proteome</keyword>
<dbReference type="CDD" id="cd23428">
    <property type="entry name" value="beta-trefoil_Ricin_SPI"/>
    <property type="match status" value="1"/>
</dbReference>
<dbReference type="EMBL" id="KN817582">
    <property type="protein sequence ID" value="KJA18990.1"/>
    <property type="molecule type" value="Genomic_DNA"/>
</dbReference>
<sequence>MTLKSGTYIISSKSEDSYVGRNSVEDKSLHPKRVVVLPQGIEAPKVRHLWEIEALPDEIYILRIGGGFAAEINKLLFAVLIERPEDAVWKIVPQPREGEHTYTILLAGRPSDGWFVGPNIPEGEKQIAVHAIPVGLSLPPVYPTGALFRIVPA</sequence>
<dbReference type="InterPro" id="IPR031755">
    <property type="entry name" value="Inhibitor_I66"/>
</dbReference>
<evidence type="ECO:0008006" key="3">
    <source>
        <dbReference type="Google" id="ProtNLM"/>
    </source>
</evidence>
<protein>
    <recommendedName>
        <fullName evidence="3">Serine protease inhibitor</fullName>
    </recommendedName>
</protein>